<gene>
    <name evidence="8" type="ORF">BU638_03890</name>
    <name evidence="7" type="ORF">BU653_07910</name>
    <name evidence="9" type="ORF">BU676_02175</name>
    <name evidence="6" type="ORF">RCF65_00420</name>
</gene>
<organism evidence="7 12">
    <name type="scientific">Staphylococcus chromogenes</name>
    <name type="common">Staphylococcus hyicus subsp. chromogenes</name>
    <dbReference type="NCBI Taxonomy" id="46126"/>
    <lineage>
        <taxon>Bacteria</taxon>
        <taxon>Bacillati</taxon>
        <taxon>Bacillota</taxon>
        <taxon>Bacilli</taxon>
        <taxon>Bacillales</taxon>
        <taxon>Staphylococcaceae</taxon>
        <taxon>Staphylococcus</taxon>
    </lineage>
</organism>
<dbReference type="AlphaFoldDB" id="A0AAE5W7G7"/>
<comment type="caution">
    <text evidence="7">The sequence shown here is derived from an EMBL/GenBank/DDBJ whole genome shotgun (WGS) entry which is preliminary data.</text>
</comment>
<comment type="subcellular location">
    <subcellularLocation>
        <location evidence="1">Membrane</location>
        <topology evidence="1">Multi-pass membrane protein</topology>
    </subcellularLocation>
</comment>
<evidence type="ECO:0000313" key="6">
    <source>
        <dbReference type="EMBL" id="MDQ7174447.1"/>
    </source>
</evidence>
<evidence type="ECO:0000313" key="10">
    <source>
        <dbReference type="Proteomes" id="UP000242008"/>
    </source>
</evidence>
<evidence type="ECO:0000256" key="4">
    <source>
        <dbReference type="ARBA" id="ARBA00023136"/>
    </source>
</evidence>
<evidence type="ECO:0000256" key="1">
    <source>
        <dbReference type="ARBA" id="ARBA00004141"/>
    </source>
</evidence>
<dbReference type="EMBL" id="PZAO01000003">
    <property type="protein sequence ID" value="PTG71038.1"/>
    <property type="molecule type" value="Genomic_DNA"/>
</dbReference>
<keyword evidence="10" id="KW-1185">Reference proteome</keyword>
<name>A0AAE5W7G7_STACR</name>
<evidence type="ECO:0000313" key="12">
    <source>
        <dbReference type="Proteomes" id="UP000242704"/>
    </source>
</evidence>
<keyword evidence="4 5" id="KW-0472">Membrane</keyword>
<dbReference type="Proteomes" id="UP000242704">
    <property type="component" value="Unassembled WGS sequence"/>
</dbReference>
<dbReference type="Proteomes" id="UP001240157">
    <property type="component" value="Unassembled WGS sequence"/>
</dbReference>
<keyword evidence="2 5" id="KW-0812">Transmembrane</keyword>
<evidence type="ECO:0000256" key="5">
    <source>
        <dbReference type="SAM" id="Phobius"/>
    </source>
</evidence>
<evidence type="ECO:0000313" key="11">
    <source>
        <dbReference type="Proteomes" id="UP000242144"/>
    </source>
</evidence>
<feature type="transmembrane region" description="Helical" evidence="5">
    <location>
        <begin position="89"/>
        <end position="110"/>
    </location>
</feature>
<accession>A0AAE5W7G7</accession>
<dbReference type="EMBL" id="PZBZ01000039">
    <property type="protein sequence ID" value="PTG13194.1"/>
    <property type="molecule type" value="Genomic_DNA"/>
</dbReference>
<dbReference type="GeneID" id="93654944"/>
<reference evidence="7" key="2">
    <citation type="submission" date="2018-03" db="EMBL/GenBank/DDBJ databases">
        <authorList>
            <person name="Naushad S."/>
        </authorList>
    </citation>
    <scope>NUCLEOTIDE SEQUENCE</scope>
    <source>
        <strain evidence="8">SNUC 105</strain>
        <strain evidence="9">SNUC 1363</strain>
        <strain evidence="7">SNUC 505</strain>
    </source>
</reference>
<proteinExistence type="predicted"/>
<evidence type="ECO:0000256" key="3">
    <source>
        <dbReference type="ARBA" id="ARBA00022989"/>
    </source>
</evidence>
<reference evidence="6 13" key="3">
    <citation type="submission" date="2023-08" db="EMBL/GenBank/DDBJ databases">
        <title>Whole genome sequencing of Staphylococcus chromogenes NNSch 2386.</title>
        <authorList>
            <person name="Kropotov V.S."/>
            <person name="Boriskina E.V."/>
            <person name="Gordinskaya N.A."/>
            <person name="Shkurkina I.S."/>
            <person name="Kryazhev D.V."/>
            <person name="Alekseeva A.E."/>
            <person name="Makhova M.A."/>
        </authorList>
    </citation>
    <scope>NUCLEOTIDE SEQUENCE [LARGE SCALE GENOMIC DNA]</scope>
    <source>
        <strain evidence="6 13">NNSch 2386</strain>
    </source>
</reference>
<feature type="transmembrane region" description="Helical" evidence="5">
    <location>
        <begin position="29"/>
        <end position="49"/>
    </location>
</feature>
<feature type="transmembrane region" description="Helical" evidence="5">
    <location>
        <begin position="64"/>
        <end position="83"/>
    </location>
</feature>
<dbReference type="EMBL" id="PZCM01000003">
    <property type="protein sequence ID" value="PTG28241.1"/>
    <property type="molecule type" value="Genomic_DNA"/>
</dbReference>
<dbReference type="EMBL" id="JAVGJF010000001">
    <property type="protein sequence ID" value="MDQ7174447.1"/>
    <property type="molecule type" value="Genomic_DNA"/>
</dbReference>
<protein>
    <submittedName>
        <fullName evidence="7">DUF4870 domain-containing protein</fullName>
    </submittedName>
</protein>
<dbReference type="Pfam" id="PF09685">
    <property type="entry name" value="MamF_MmsF"/>
    <property type="match status" value="1"/>
</dbReference>
<evidence type="ECO:0000256" key="2">
    <source>
        <dbReference type="ARBA" id="ARBA00022692"/>
    </source>
</evidence>
<reference evidence="10 11" key="1">
    <citation type="journal article" date="2016" name="Front. Microbiol.">
        <title>Comprehensive Phylogenetic Analysis of Bovine Non-aureus Staphylococci Species Based on Whole-Genome Sequencing.</title>
        <authorList>
            <person name="Naushad S."/>
            <person name="Barkema H.W."/>
            <person name="Luby C."/>
            <person name="Condas L.A."/>
            <person name="Nobrega D.B."/>
            <person name="Carson D.A."/>
            <person name="De Buck J."/>
        </authorList>
    </citation>
    <scope>NUCLEOTIDE SEQUENCE [LARGE SCALE GENOMIC DNA]</scope>
    <source>
        <strain evidence="8 11">SNUC 105</strain>
        <strain evidence="9 10">SNUC 1363</strain>
        <strain evidence="7 12">SNUC 505</strain>
    </source>
</reference>
<evidence type="ECO:0000313" key="7">
    <source>
        <dbReference type="EMBL" id="PTG13194.1"/>
    </source>
</evidence>
<dbReference type="InterPro" id="IPR019109">
    <property type="entry name" value="MamF_MmsF"/>
</dbReference>
<keyword evidence="3 5" id="KW-1133">Transmembrane helix</keyword>
<sequence length="125" mass="14526">MNHNDAHFYHQENTPHINVPTDDERLMAVLIYVTSFFTSIIGPLLIWLIKRDTSRFVDISGKNYFNFIISYSIWSIVASLLMFVLIGFVILPIVLLLSFIFHIVAIIKAYNGEDYLPPLSIRFFK</sequence>
<evidence type="ECO:0000313" key="9">
    <source>
        <dbReference type="EMBL" id="PTG71038.1"/>
    </source>
</evidence>
<dbReference type="RefSeq" id="WP_037574888.1">
    <property type="nucleotide sequence ID" value="NZ_CP031274.1"/>
</dbReference>
<evidence type="ECO:0000313" key="8">
    <source>
        <dbReference type="EMBL" id="PTG28241.1"/>
    </source>
</evidence>
<dbReference type="Proteomes" id="UP000242144">
    <property type="component" value="Unassembled WGS sequence"/>
</dbReference>
<evidence type="ECO:0000313" key="13">
    <source>
        <dbReference type="Proteomes" id="UP001240157"/>
    </source>
</evidence>
<dbReference type="Proteomes" id="UP000242008">
    <property type="component" value="Unassembled WGS sequence"/>
</dbReference>